<evidence type="ECO:0000313" key="1">
    <source>
        <dbReference type="EMBL" id="TQE14307.1"/>
    </source>
</evidence>
<gene>
    <name evidence="1" type="ORF">C1H46_000226</name>
</gene>
<dbReference type="EMBL" id="VIEB01000005">
    <property type="protein sequence ID" value="TQE14307.1"/>
    <property type="molecule type" value="Genomic_DNA"/>
</dbReference>
<name>A0A540NTH0_MALBA</name>
<proteinExistence type="predicted"/>
<dbReference type="AlphaFoldDB" id="A0A540NTH0"/>
<keyword evidence="2" id="KW-1185">Reference proteome</keyword>
<sequence>MSLTAMQAMVSMPFALSFANYSMNPRTCFWEKVRVKASGAAKRTTFLDLVSSKTIRHLNILSGVEVGKGCFRMLVTYGDGHRDEFRGGGGETDEGFWVGENG</sequence>
<evidence type="ECO:0000313" key="2">
    <source>
        <dbReference type="Proteomes" id="UP000315295"/>
    </source>
</evidence>
<dbReference type="Proteomes" id="UP000315295">
    <property type="component" value="Unassembled WGS sequence"/>
</dbReference>
<reference evidence="1 2" key="1">
    <citation type="journal article" date="2019" name="G3 (Bethesda)">
        <title>Sequencing of a Wild Apple (Malus baccata) Genome Unravels the Differences Between Cultivated and Wild Apple Species Regarding Disease Resistance and Cold Tolerance.</title>
        <authorList>
            <person name="Chen X."/>
        </authorList>
    </citation>
    <scope>NUCLEOTIDE SEQUENCE [LARGE SCALE GENOMIC DNA]</scope>
    <source>
        <strain evidence="2">cv. Shandingzi</strain>
        <tissue evidence="1">Leaves</tissue>
    </source>
</reference>
<accession>A0A540NTH0</accession>
<protein>
    <submittedName>
        <fullName evidence="1">Uncharacterized protein</fullName>
    </submittedName>
</protein>
<comment type="caution">
    <text evidence="1">The sequence shown here is derived from an EMBL/GenBank/DDBJ whole genome shotgun (WGS) entry which is preliminary data.</text>
</comment>
<organism evidence="1 2">
    <name type="scientific">Malus baccata</name>
    <name type="common">Siberian crab apple</name>
    <name type="synonym">Pyrus baccata</name>
    <dbReference type="NCBI Taxonomy" id="106549"/>
    <lineage>
        <taxon>Eukaryota</taxon>
        <taxon>Viridiplantae</taxon>
        <taxon>Streptophyta</taxon>
        <taxon>Embryophyta</taxon>
        <taxon>Tracheophyta</taxon>
        <taxon>Spermatophyta</taxon>
        <taxon>Magnoliopsida</taxon>
        <taxon>eudicotyledons</taxon>
        <taxon>Gunneridae</taxon>
        <taxon>Pentapetalae</taxon>
        <taxon>rosids</taxon>
        <taxon>fabids</taxon>
        <taxon>Rosales</taxon>
        <taxon>Rosaceae</taxon>
        <taxon>Amygdaloideae</taxon>
        <taxon>Maleae</taxon>
        <taxon>Malus</taxon>
    </lineage>
</organism>